<feature type="transmembrane region" description="Helical" evidence="7">
    <location>
        <begin position="160"/>
        <end position="180"/>
    </location>
</feature>
<protein>
    <submittedName>
        <fullName evidence="9">MFS transporter</fullName>
    </submittedName>
</protein>
<evidence type="ECO:0000313" key="10">
    <source>
        <dbReference type="Proteomes" id="UP000051686"/>
    </source>
</evidence>
<dbReference type="Gene3D" id="1.20.1250.20">
    <property type="entry name" value="MFS general substrate transporter like domains"/>
    <property type="match status" value="2"/>
</dbReference>
<dbReference type="STRING" id="1423777.FD46_GL000361"/>
<evidence type="ECO:0000256" key="2">
    <source>
        <dbReference type="ARBA" id="ARBA00022448"/>
    </source>
</evidence>
<feature type="transmembrane region" description="Helical" evidence="7">
    <location>
        <begin position="9"/>
        <end position="29"/>
    </location>
</feature>
<dbReference type="InterPro" id="IPR020846">
    <property type="entry name" value="MFS_dom"/>
</dbReference>
<feature type="transmembrane region" description="Helical" evidence="7">
    <location>
        <begin position="131"/>
        <end position="154"/>
    </location>
</feature>
<feature type="transmembrane region" description="Helical" evidence="7">
    <location>
        <begin position="334"/>
        <end position="356"/>
    </location>
</feature>
<evidence type="ECO:0000256" key="1">
    <source>
        <dbReference type="ARBA" id="ARBA00004651"/>
    </source>
</evidence>
<dbReference type="PATRIC" id="fig|1423777.3.peg.382"/>
<reference evidence="9 10" key="1">
    <citation type="journal article" date="2015" name="Genome Announc.">
        <title>Expanding the biotechnology potential of lactobacilli through comparative genomics of 213 strains and associated genera.</title>
        <authorList>
            <person name="Sun Z."/>
            <person name="Harris H.M."/>
            <person name="McCann A."/>
            <person name="Guo C."/>
            <person name="Argimon S."/>
            <person name="Zhang W."/>
            <person name="Yang X."/>
            <person name="Jeffery I.B."/>
            <person name="Cooney J.C."/>
            <person name="Kagawa T.F."/>
            <person name="Liu W."/>
            <person name="Song Y."/>
            <person name="Salvetti E."/>
            <person name="Wrobel A."/>
            <person name="Rasinkangas P."/>
            <person name="Parkhill J."/>
            <person name="Rea M.C."/>
            <person name="O'Sullivan O."/>
            <person name="Ritari J."/>
            <person name="Douillard F.P."/>
            <person name="Paul Ross R."/>
            <person name="Yang R."/>
            <person name="Briner A.E."/>
            <person name="Felis G.E."/>
            <person name="de Vos W.M."/>
            <person name="Barrangou R."/>
            <person name="Klaenhammer T.R."/>
            <person name="Caufield P.W."/>
            <person name="Cui Y."/>
            <person name="Zhang H."/>
            <person name="O'Toole P.W."/>
        </authorList>
    </citation>
    <scope>NUCLEOTIDE SEQUENCE [LARGE SCALE GENOMIC DNA]</scope>
    <source>
        <strain evidence="9 10">DSM 19972</strain>
    </source>
</reference>
<feature type="transmembrane region" description="Helical" evidence="7">
    <location>
        <begin position="41"/>
        <end position="62"/>
    </location>
</feature>
<dbReference type="AlphaFoldDB" id="A0A0R1MCI7"/>
<organism evidence="9 10">
    <name type="scientific">Liquorilactobacillus oeni DSM 19972</name>
    <dbReference type="NCBI Taxonomy" id="1423777"/>
    <lineage>
        <taxon>Bacteria</taxon>
        <taxon>Bacillati</taxon>
        <taxon>Bacillota</taxon>
        <taxon>Bacilli</taxon>
        <taxon>Lactobacillales</taxon>
        <taxon>Lactobacillaceae</taxon>
        <taxon>Liquorilactobacillus</taxon>
    </lineage>
</organism>
<dbReference type="InterPro" id="IPR036259">
    <property type="entry name" value="MFS_trans_sf"/>
</dbReference>
<evidence type="ECO:0000313" key="9">
    <source>
        <dbReference type="EMBL" id="KRL05617.1"/>
    </source>
</evidence>
<evidence type="ECO:0000256" key="6">
    <source>
        <dbReference type="ARBA" id="ARBA00023136"/>
    </source>
</evidence>
<dbReference type="Pfam" id="PF07690">
    <property type="entry name" value="MFS_1"/>
    <property type="match status" value="2"/>
</dbReference>
<comment type="caution">
    <text evidence="9">The sequence shown here is derived from an EMBL/GenBank/DDBJ whole genome shotgun (WGS) entry which is preliminary data.</text>
</comment>
<feature type="transmembrane region" description="Helical" evidence="7">
    <location>
        <begin position="98"/>
        <end position="119"/>
    </location>
</feature>
<keyword evidence="4 7" id="KW-0812">Transmembrane</keyword>
<dbReference type="SUPFAM" id="SSF103473">
    <property type="entry name" value="MFS general substrate transporter"/>
    <property type="match status" value="1"/>
</dbReference>
<evidence type="ECO:0000256" key="7">
    <source>
        <dbReference type="SAM" id="Phobius"/>
    </source>
</evidence>
<name>A0A0R1MCI7_9LACO</name>
<keyword evidence="10" id="KW-1185">Reference proteome</keyword>
<feature type="domain" description="Major facilitator superfamily (MFS) profile" evidence="8">
    <location>
        <begin position="208"/>
        <end position="389"/>
    </location>
</feature>
<feature type="transmembrane region" description="Helical" evidence="7">
    <location>
        <begin position="74"/>
        <end position="92"/>
    </location>
</feature>
<keyword evidence="3" id="KW-1003">Cell membrane</keyword>
<evidence type="ECO:0000259" key="8">
    <source>
        <dbReference type="PROSITE" id="PS50850"/>
    </source>
</evidence>
<dbReference type="InterPro" id="IPR050171">
    <property type="entry name" value="MFS_Transporters"/>
</dbReference>
<feature type="transmembrane region" description="Helical" evidence="7">
    <location>
        <begin position="201"/>
        <end position="226"/>
    </location>
</feature>
<feature type="transmembrane region" description="Helical" evidence="7">
    <location>
        <begin position="368"/>
        <end position="386"/>
    </location>
</feature>
<dbReference type="GO" id="GO:0022857">
    <property type="term" value="F:transmembrane transporter activity"/>
    <property type="evidence" value="ECO:0007669"/>
    <property type="project" value="InterPro"/>
</dbReference>
<keyword evidence="2" id="KW-0813">Transport</keyword>
<proteinExistence type="predicted"/>
<feature type="transmembrane region" description="Helical" evidence="7">
    <location>
        <begin position="300"/>
        <end position="322"/>
    </location>
</feature>
<keyword evidence="6 7" id="KW-0472">Membrane</keyword>
<dbReference type="GO" id="GO:0005886">
    <property type="term" value="C:plasma membrane"/>
    <property type="evidence" value="ECO:0007669"/>
    <property type="project" value="UniProtKB-SubCell"/>
</dbReference>
<feature type="transmembrane region" description="Helical" evidence="7">
    <location>
        <begin position="277"/>
        <end position="294"/>
    </location>
</feature>
<dbReference type="OrthoDB" id="3268460at2"/>
<keyword evidence="5 7" id="KW-1133">Transmembrane helix</keyword>
<gene>
    <name evidence="9" type="ORF">FD46_GL000361</name>
</gene>
<dbReference type="PANTHER" id="PTHR23517">
    <property type="entry name" value="RESISTANCE PROTEIN MDTM, PUTATIVE-RELATED-RELATED"/>
    <property type="match status" value="1"/>
</dbReference>
<dbReference type="RefSeq" id="WP_057895363.1">
    <property type="nucleotide sequence ID" value="NZ_AZEH01000020.1"/>
</dbReference>
<dbReference type="PROSITE" id="PS50850">
    <property type="entry name" value="MFS"/>
    <property type="match status" value="1"/>
</dbReference>
<dbReference type="Proteomes" id="UP000051686">
    <property type="component" value="Unassembled WGS sequence"/>
</dbReference>
<dbReference type="InterPro" id="IPR011701">
    <property type="entry name" value="MFS"/>
</dbReference>
<evidence type="ECO:0000256" key="3">
    <source>
        <dbReference type="ARBA" id="ARBA00022475"/>
    </source>
</evidence>
<accession>A0A0R1MCI7</accession>
<feature type="transmembrane region" description="Helical" evidence="7">
    <location>
        <begin position="246"/>
        <end position="265"/>
    </location>
</feature>
<dbReference type="PANTHER" id="PTHR23517:SF10">
    <property type="entry name" value="MAJOR FACILITATOR SUPERFAMILY (MFS) PROFILE DOMAIN-CONTAINING PROTEIN"/>
    <property type="match status" value="1"/>
</dbReference>
<evidence type="ECO:0000256" key="4">
    <source>
        <dbReference type="ARBA" id="ARBA00022692"/>
    </source>
</evidence>
<evidence type="ECO:0000256" key="5">
    <source>
        <dbReference type="ARBA" id="ARBA00022989"/>
    </source>
</evidence>
<sequence>MTQKKLKLGWLLWGSLIASTGTSFIWPLTTVYMHDYLHKTLTLAGIVLFVESLIMIGGSYLGGYMYDHYNYRPWLLGSIGASTVAMFLLIFFNGWPFYPILLLINGFAGSIANTIINALATTIKEHDSAYVFNMMYFAANCGVVLGTFIVGFVVKYNIRFVFVVTFVLFVIFWLIAQQYYKTPQKNKVSGSEKIQPAAKKTPINAVWITVSLLLAYLLIQLGYSQWQSNLAVYMQSLGIGLDKYSYLWTVNGIIIVLGQPLINYVEVHFEVNRYYKVYSGFLLFIIGFASLVFAKDYQHFIFSMVIVTLGEVIAFPTLPAIIAELSSESEKGRYQGYVSIAASIGHAIGPLFGGIIIETASYEVLFEATAVLIASSVILSMFVTSVRKV</sequence>
<dbReference type="EMBL" id="AZEH01000020">
    <property type="protein sequence ID" value="KRL05617.1"/>
    <property type="molecule type" value="Genomic_DNA"/>
</dbReference>
<comment type="subcellular location">
    <subcellularLocation>
        <location evidence="1">Cell membrane</location>
        <topology evidence="1">Multi-pass membrane protein</topology>
    </subcellularLocation>
</comment>